<sequence>MGQLYSKVNQLVINDVDTAADPDRPREKLETAFTTPARPFQIRLPDPRSATKFINRTPILVNPVDSASTGDTPKAPKSVARPRYLETDLDDVIPDSASELQTSVVQHLGASTMTTSTPVHRIQRKTVSSVGAAEAVVDSVIEKAIEKVSEMRFSDTGICEVVTSERSESLTTSGTATSPLNQAMQMSSTIGTDSGRISFAEEAKTYDSQEPSYAEEVIIKSEDVQQISCVDDVVEVILEEGSESLVANWTGVGGPDHSIGTNLEVSLQNFVGDCSQPEVSIIVQDWDVNQQPDLVVRDHEVDTVAQEYQEDDQTSIEQDSLSFSNQKSDSMVVHNDSQSFADPSGDFEWDNDNDSLLVSSPAIRPDTEINNMKNAYSTPKKTALTSKPAVRTPLGDVSTNSPVIQHNLTPKQAITPKQRSKLPTAIDNKIWKNIRDERLKRGLDAENTPPQAAFNSYPPEVVQSAPGKIRTKKSTTKWSNDSLLI</sequence>
<evidence type="ECO:0000313" key="2">
    <source>
        <dbReference type="EMBL" id="JAP98305.1"/>
    </source>
</evidence>
<accession>A0A146KSJ4</accession>
<name>A0A146KSJ4_LYGHE</name>
<dbReference type="EMBL" id="GDHC01020323">
    <property type="protein sequence ID" value="JAP98305.1"/>
    <property type="molecule type" value="Transcribed_RNA"/>
</dbReference>
<feature type="region of interest" description="Disordered" evidence="1">
    <location>
        <begin position="446"/>
        <end position="485"/>
    </location>
</feature>
<protein>
    <submittedName>
        <fullName evidence="2">Uncharacterized protein</fullName>
    </submittedName>
</protein>
<reference evidence="2" key="1">
    <citation type="journal article" date="2016" name="Gigascience">
        <title>De novo construction of an expanded transcriptome assembly for the western tarnished plant bug, Lygus hesperus.</title>
        <authorList>
            <person name="Tassone E.E."/>
            <person name="Geib S.M."/>
            <person name="Hall B."/>
            <person name="Fabrick J.A."/>
            <person name="Brent C.S."/>
            <person name="Hull J.J."/>
        </authorList>
    </citation>
    <scope>NUCLEOTIDE SEQUENCE</scope>
</reference>
<dbReference type="AlphaFoldDB" id="A0A146KSJ4"/>
<gene>
    <name evidence="2" type="ORF">g.81625</name>
</gene>
<evidence type="ECO:0000256" key="1">
    <source>
        <dbReference type="SAM" id="MobiDB-lite"/>
    </source>
</evidence>
<organism evidence="2">
    <name type="scientific">Lygus hesperus</name>
    <name type="common">Western plant bug</name>
    <dbReference type="NCBI Taxonomy" id="30085"/>
    <lineage>
        <taxon>Eukaryota</taxon>
        <taxon>Metazoa</taxon>
        <taxon>Ecdysozoa</taxon>
        <taxon>Arthropoda</taxon>
        <taxon>Hexapoda</taxon>
        <taxon>Insecta</taxon>
        <taxon>Pterygota</taxon>
        <taxon>Neoptera</taxon>
        <taxon>Paraneoptera</taxon>
        <taxon>Hemiptera</taxon>
        <taxon>Heteroptera</taxon>
        <taxon>Panheteroptera</taxon>
        <taxon>Cimicomorpha</taxon>
        <taxon>Miridae</taxon>
        <taxon>Mirini</taxon>
        <taxon>Lygus</taxon>
    </lineage>
</organism>
<feature type="region of interest" description="Disordered" evidence="1">
    <location>
        <begin position="379"/>
        <end position="403"/>
    </location>
</feature>
<feature type="compositionally biased region" description="Polar residues" evidence="1">
    <location>
        <begin position="476"/>
        <end position="485"/>
    </location>
</feature>
<proteinExistence type="predicted"/>